<dbReference type="PANTHER" id="PTHR36558:SF1">
    <property type="entry name" value="RESTRICTION ENDONUCLEASE DOMAIN-CONTAINING PROTEIN-RELATED"/>
    <property type="match status" value="1"/>
</dbReference>
<dbReference type="Proteomes" id="UP001623600">
    <property type="component" value="Unassembled WGS sequence"/>
</dbReference>
<sequence>MSINPINNQIYTYDDYLKFSDDEPVEIIDGRISAMSPAPSRIHQELIMEISFEIRNYIKSNNGLCKVYPAPFDVVLKDDDEEPGYSRNIVQPDISVICDKNKLTDKGCVGSPDMIVEIVSPFNPRNDYIKKLNLYEQFKVREYWIVNPMKKSIFVYTLTDNGYDAPTSYTFNDKVKVNIYNDLEIDFKSLNLL</sequence>
<name>A0ABW8S2R1_9CLOT</name>
<dbReference type="PANTHER" id="PTHR36558">
    <property type="entry name" value="GLR1098 PROTEIN"/>
    <property type="match status" value="1"/>
</dbReference>
<protein>
    <submittedName>
        <fullName evidence="2">Uma2 family endonuclease</fullName>
    </submittedName>
</protein>
<evidence type="ECO:0000313" key="3">
    <source>
        <dbReference type="Proteomes" id="UP001623600"/>
    </source>
</evidence>
<dbReference type="Gene3D" id="3.90.1570.10">
    <property type="entry name" value="tt1808, chain A"/>
    <property type="match status" value="1"/>
</dbReference>
<organism evidence="2 3">
    <name type="scientific">Candidatus Clostridium helianthi</name>
    <dbReference type="NCBI Taxonomy" id="3381660"/>
    <lineage>
        <taxon>Bacteria</taxon>
        <taxon>Bacillati</taxon>
        <taxon>Bacillota</taxon>
        <taxon>Clostridia</taxon>
        <taxon>Eubacteriales</taxon>
        <taxon>Clostridiaceae</taxon>
        <taxon>Clostridium</taxon>
    </lineage>
</organism>
<evidence type="ECO:0000313" key="2">
    <source>
        <dbReference type="EMBL" id="MFL0164547.1"/>
    </source>
</evidence>
<evidence type="ECO:0000259" key="1">
    <source>
        <dbReference type="Pfam" id="PF05685"/>
    </source>
</evidence>
<dbReference type="EMBL" id="JBJIAB010000005">
    <property type="protein sequence ID" value="MFL0164547.1"/>
    <property type="molecule type" value="Genomic_DNA"/>
</dbReference>
<dbReference type="InterPro" id="IPR011335">
    <property type="entry name" value="Restrct_endonuc-II-like"/>
</dbReference>
<dbReference type="InterPro" id="IPR008538">
    <property type="entry name" value="Uma2"/>
</dbReference>
<keyword evidence="2" id="KW-0255">Endonuclease</keyword>
<comment type="caution">
    <text evidence="2">The sequence shown here is derived from an EMBL/GenBank/DDBJ whole genome shotgun (WGS) entry which is preliminary data.</text>
</comment>
<dbReference type="Pfam" id="PF05685">
    <property type="entry name" value="Uma2"/>
    <property type="match status" value="1"/>
</dbReference>
<dbReference type="GO" id="GO:0004519">
    <property type="term" value="F:endonuclease activity"/>
    <property type="evidence" value="ECO:0007669"/>
    <property type="project" value="UniProtKB-KW"/>
</dbReference>
<gene>
    <name evidence="2" type="ORF">ACJDTP_05610</name>
</gene>
<dbReference type="SUPFAM" id="SSF52980">
    <property type="entry name" value="Restriction endonuclease-like"/>
    <property type="match status" value="1"/>
</dbReference>
<accession>A0ABW8S2R1</accession>
<keyword evidence="3" id="KW-1185">Reference proteome</keyword>
<feature type="domain" description="Putative restriction endonuclease" evidence="1">
    <location>
        <begin position="14"/>
        <end position="182"/>
    </location>
</feature>
<dbReference type="RefSeq" id="WP_406760718.1">
    <property type="nucleotide sequence ID" value="NZ_JBJIAB010000005.1"/>
</dbReference>
<keyword evidence="2" id="KW-0378">Hydrolase</keyword>
<reference evidence="2 3" key="1">
    <citation type="submission" date="2024-11" db="EMBL/GenBank/DDBJ databases">
        <authorList>
            <person name="Heng Y.C."/>
            <person name="Lim A.C.H."/>
            <person name="Lee J.K.Y."/>
            <person name="Kittelmann S."/>
        </authorList>
    </citation>
    <scope>NUCLEOTIDE SEQUENCE [LARGE SCALE GENOMIC DNA]</scope>
    <source>
        <strain evidence="2 3">WILCCON 0112</strain>
    </source>
</reference>
<dbReference type="CDD" id="cd06260">
    <property type="entry name" value="DUF820-like"/>
    <property type="match status" value="1"/>
</dbReference>
<keyword evidence="2" id="KW-0540">Nuclease</keyword>
<dbReference type="InterPro" id="IPR012296">
    <property type="entry name" value="Nuclease_put_TT1808"/>
</dbReference>
<proteinExistence type="predicted"/>